<dbReference type="Gene3D" id="3.30.260.10">
    <property type="entry name" value="TCP-1-like chaperonin intermediate domain"/>
    <property type="match status" value="1"/>
</dbReference>
<dbReference type="Proteomes" id="UP000248724">
    <property type="component" value="Unassembled WGS sequence"/>
</dbReference>
<evidence type="ECO:0000313" key="7">
    <source>
        <dbReference type="EMBL" id="PZR80282.1"/>
    </source>
</evidence>
<evidence type="ECO:0000256" key="2">
    <source>
        <dbReference type="ARBA" id="ARBA00023186"/>
    </source>
</evidence>
<protein>
    <recommendedName>
        <fullName evidence="4">60 kDa chaperonin</fullName>
    </recommendedName>
</protein>
<comment type="similarity">
    <text evidence="1 3">Belongs to the chaperonin (HSP60) family.</text>
</comment>
<dbReference type="InterPro" id="IPR027410">
    <property type="entry name" value="TCP-1-like_intermed_sf"/>
</dbReference>
<comment type="function">
    <text evidence="4">Together with its co-chaperonin GroES, plays an essential role in assisting protein folding. The GroEL-GroES system forms a nano-cage that allows encapsulation of the non-native substrate proteins and provides a physical environment optimized to promote and accelerate protein folding.</text>
</comment>
<feature type="non-terminal residue" evidence="7">
    <location>
        <position position="1"/>
    </location>
</feature>
<dbReference type="AlphaFoldDB" id="A0A2W5Z4P9"/>
<feature type="compositionally biased region" description="Gly residues" evidence="6">
    <location>
        <begin position="297"/>
        <end position="312"/>
    </location>
</feature>
<feature type="region of interest" description="Disordered" evidence="6">
    <location>
        <begin position="290"/>
        <end position="312"/>
    </location>
</feature>
<evidence type="ECO:0000256" key="1">
    <source>
        <dbReference type="ARBA" id="ARBA00006607"/>
    </source>
</evidence>
<gene>
    <name evidence="7" type="primary">groEL</name>
    <name evidence="7" type="ORF">DLM65_08540</name>
</gene>
<proteinExistence type="inferred from homology"/>
<name>A0A2W5Z4P9_9BACT</name>
<dbReference type="GO" id="GO:0042026">
    <property type="term" value="P:protein refolding"/>
    <property type="evidence" value="ECO:0007669"/>
    <property type="project" value="InterPro"/>
</dbReference>
<dbReference type="InterPro" id="IPR027409">
    <property type="entry name" value="GroEL-like_apical_dom_sf"/>
</dbReference>
<keyword evidence="5" id="KW-0175">Coiled coil</keyword>
<dbReference type="InterPro" id="IPR027413">
    <property type="entry name" value="GROEL-like_equatorial_sf"/>
</dbReference>
<dbReference type="FunFam" id="3.50.7.10:FF:000001">
    <property type="entry name" value="60 kDa chaperonin"/>
    <property type="match status" value="1"/>
</dbReference>
<accession>A0A2W5Z4P9</accession>
<dbReference type="SUPFAM" id="SSF48592">
    <property type="entry name" value="GroEL equatorial domain-like"/>
    <property type="match status" value="1"/>
</dbReference>
<dbReference type="SUPFAM" id="SSF52029">
    <property type="entry name" value="GroEL apical domain-like"/>
    <property type="match status" value="1"/>
</dbReference>
<dbReference type="PRINTS" id="PR00298">
    <property type="entry name" value="CHAPERONIN60"/>
</dbReference>
<feature type="coiled-coil region" evidence="5">
    <location>
        <begin position="104"/>
        <end position="131"/>
    </location>
</feature>
<dbReference type="InterPro" id="IPR002423">
    <property type="entry name" value="Cpn60/GroEL/TCP-1"/>
</dbReference>
<reference evidence="7 8" key="1">
    <citation type="journal article" date="2017" name="Nature">
        <title>Atmospheric trace gases support primary production in Antarctic desert surface soil.</title>
        <authorList>
            <person name="Ji M."/>
            <person name="Greening C."/>
            <person name="Vanwonterghem I."/>
            <person name="Carere C.R."/>
            <person name="Bay S.K."/>
            <person name="Steen J.A."/>
            <person name="Montgomery K."/>
            <person name="Lines T."/>
            <person name="Beardall J."/>
            <person name="van Dorst J."/>
            <person name="Snape I."/>
            <person name="Stott M.B."/>
            <person name="Hugenholtz P."/>
            <person name="Ferrari B.C."/>
        </authorList>
    </citation>
    <scope>NUCLEOTIDE SEQUENCE [LARGE SCALE GENOMIC DNA]</scope>
    <source>
        <strain evidence="7">RRmetagenome_bin12</strain>
    </source>
</reference>
<comment type="caution">
    <text evidence="7">The sequence shown here is derived from an EMBL/GenBank/DDBJ whole genome shotgun (WGS) entry which is preliminary data.</text>
</comment>
<evidence type="ECO:0000256" key="4">
    <source>
        <dbReference type="RuleBase" id="RU000419"/>
    </source>
</evidence>
<evidence type="ECO:0000256" key="3">
    <source>
        <dbReference type="RuleBase" id="RU000418"/>
    </source>
</evidence>
<evidence type="ECO:0000313" key="8">
    <source>
        <dbReference type="Proteomes" id="UP000248724"/>
    </source>
</evidence>
<organism evidence="7 8">
    <name type="scientific">Candidatus Aeolococcus gillhamiae</name>
    <dbReference type="NCBI Taxonomy" id="3127015"/>
    <lineage>
        <taxon>Bacteria</taxon>
        <taxon>Bacillati</taxon>
        <taxon>Candidatus Dormiibacterota</taxon>
        <taxon>Candidatus Dormibacteria</taxon>
        <taxon>Candidatus Aeolococcales</taxon>
        <taxon>Candidatus Aeolococcaceae</taxon>
        <taxon>Candidatus Aeolococcus</taxon>
    </lineage>
</organism>
<dbReference type="NCBIfam" id="NF009487">
    <property type="entry name" value="PRK12849.1"/>
    <property type="match status" value="1"/>
</dbReference>
<dbReference type="EMBL" id="QHBU01000159">
    <property type="protein sequence ID" value="PZR80282.1"/>
    <property type="molecule type" value="Genomic_DNA"/>
</dbReference>
<dbReference type="InterPro" id="IPR001844">
    <property type="entry name" value="Cpn60/GroEL"/>
</dbReference>
<dbReference type="PANTHER" id="PTHR45633">
    <property type="entry name" value="60 KDA HEAT SHOCK PROTEIN, MITOCHONDRIAL"/>
    <property type="match status" value="1"/>
</dbReference>
<dbReference type="Gene3D" id="1.10.560.10">
    <property type="entry name" value="GroEL-like equatorial domain"/>
    <property type="match status" value="1"/>
</dbReference>
<evidence type="ECO:0000256" key="6">
    <source>
        <dbReference type="SAM" id="MobiDB-lite"/>
    </source>
</evidence>
<dbReference type="GO" id="GO:0140662">
    <property type="term" value="F:ATP-dependent protein folding chaperone"/>
    <property type="evidence" value="ECO:0007669"/>
    <property type="project" value="InterPro"/>
</dbReference>
<dbReference type="Gene3D" id="3.50.7.10">
    <property type="entry name" value="GroEL"/>
    <property type="match status" value="1"/>
</dbReference>
<evidence type="ECO:0000256" key="5">
    <source>
        <dbReference type="SAM" id="Coils"/>
    </source>
</evidence>
<dbReference type="GO" id="GO:0005524">
    <property type="term" value="F:ATP binding"/>
    <property type="evidence" value="ECO:0007669"/>
    <property type="project" value="InterPro"/>
</dbReference>
<keyword evidence="2" id="KW-0143">Chaperone</keyword>
<comment type="subunit">
    <text evidence="4">Forms a cylinder of 14 subunits composed of two heptameric rings stacked back-to-back. Interacts with the co-chaperonin GroES.</text>
</comment>
<sequence length="329" mass="34168">ALELVVQSGRPLLIVAEDVQAEALATLVVNRLRGSFTAVAVKAPAFGDRRTAVLTDIAVLTGATVISEKVGLRLDAVRLDQLGSADRIVVTKEDTTILKGGGDRAAVKARAEDIRREIEETESEWDREKLQERLARLVGGIAVVKVGAATEVEMKERKSRVEDALAAVRAALAEGYVVGGGVALLRSVHAIDGLTLEADAATGARIVRRALQEPLRIIAQNGGFDGPTVANHVAELSGDEGFDARTGDYGNLVERGVIDPTKVVVSALTHATSIATIVLTTEALIADAPEPEDDEAGGAGHGHSHGGGMGGMDGMGGMGGMGMGDDLDF</sequence>
<dbReference type="Pfam" id="PF00118">
    <property type="entry name" value="Cpn60_TCP1"/>
    <property type="match status" value="1"/>
</dbReference>